<name>A0A2D2W2L9_9CAUD</name>
<evidence type="ECO:0000313" key="2">
    <source>
        <dbReference type="EMBL" id="ATS92319.1"/>
    </source>
</evidence>
<protein>
    <submittedName>
        <fullName evidence="2">Uncharacterized protein</fullName>
    </submittedName>
</protein>
<reference evidence="2 3" key="2">
    <citation type="submission" date="2017-11" db="EMBL/GenBank/DDBJ databases">
        <title>Lysogenic conversion of Stenotrophomonas maltophilia by temperate phage DLP4.</title>
        <authorList>
            <person name="Dennis J."/>
            <person name="Stothard P."/>
        </authorList>
    </citation>
    <scope>NUCLEOTIDE SEQUENCE [LARGE SCALE GENOMIC DNA]</scope>
</reference>
<sequence>MGVLLAVIGSVAFMLNLIVVFWWGVPFLRTKIGNWRKSRYDKKMAKVIGNISVEVEDPAVLMGLKPLVTLVADEALPIAEKCVGVELSGIFVMKNERVVLVFSNDESFTITSNITWPSNHPLFKVGSHLKNPAMGVRAFDHQGKKIKLEKFEGAKLISFQRKGHTGDKVESGKMYKHEAEWMILKFDVGLLGIEFSVKRTPGENVVRTYLIKTE</sequence>
<keyword evidence="3" id="KW-1185">Reference proteome</keyword>
<keyword evidence="1" id="KW-1133">Transmembrane helix</keyword>
<gene>
    <name evidence="2" type="ORF">DLP05_093</name>
</gene>
<feature type="transmembrane region" description="Helical" evidence="1">
    <location>
        <begin position="6"/>
        <end position="28"/>
    </location>
</feature>
<evidence type="ECO:0000256" key="1">
    <source>
        <dbReference type="SAM" id="Phobius"/>
    </source>
</evidence>
<dbReference type="EMBL" id="MG189906">
    <property type="protein sequence ID" value="ATS92319.1"/>
    <property type="molecule type" value="Genomic_DNA"/>
</dbReference>
<dbReference type="Proteomes" id="UP000241675">
    <property type="component" value="Segment"/>
</dbReference>
<keyword evidence="1" id="KW-0472">Membrane</keyword>
<proteinExistence type="predicted"/>
<organism evidence="2 3">
    <name type="scientific">Stenotrophomonas phage vB_SmaS_DLP_5</name>
    <dbReference type="NCBI Taxonomy" id="2044561"/>
    <lineage>
        <taxon>Viruses</taxon>
        <taxon>Duplodnaviria</taxon>
        <taxon>Heunggongvirae</taxon>
        <taxon>Uroviricota</taxon>
        <taxon>Caudoviricetes</taxon>
        <taxon>Delepquintavirus</taxon>
        <taxon>Delepquintavirus DLP5</taxon>
    </lineage>
</organism>
<reference evidence="3" key="1">
    <citation type="submission" date="2017-10" db="EMBL/GenBank/DDBJ databases">
        <authorList>
            <person name="Peters D.L."/>
        </authorList>
    </citation>
    <scope>NUCLEOTIDE SEQUENCE [LARGE SCALE GENOMIC DNA]</scope>
</reference>
<evidence type="ECO:0000313" key="3">
    <source>
        <dbReference type="Proteomes" id="UP000241675"/>
    </source>
</evidence>
<accession>A0A2D2W2L9</accession>
<keyword evidence="1" id="KW-0812">Transmembrane</keyword>